<dbReference type="EMBL" id="KZ613470">
    <property type="protein sequence ID" value="PMD25468.1"/>
    <property type="molecule type" value="Genomic_DNA"/>
</dbReference>
<protein>
    <recommendedName>
        <fullName evidence="5">Chitin synthesis regulation, Congo red resistance, RCR protein</fullName>
    </recommendedName>
</protein>
<dbReference type="InterPro" id="IPR020999">
    <property type="entry name" value="Chitin_synth_reg_RCR"/>
</dbReference>
<dbReference type="PANTHER" id="PTHR28187">
    <property type="entry name" value="PROTEIN RCR1-RELATED"/>
    <property type="match status" value="1"/>
</dbReference>
<accession>A0A2J6QGW5</accession>
<dbReference type="OrthoDB" id="3556830at2759"/>
<keyword evidence="2" id="KW-0812">Transmembrane</keyword>
<evidence type="ECO:0008006" key="5">
    <source>
        <dbReference type="Google" id="ProtNLM"/>
    </source>
</evidence>
<evidence type="ECO:0000313" key="3">
    <source>
        <dbReference type="EMBL" id="PMD25468.1"/>
    </source>
</evidence>
<dbReference type="Pfam" id="PF12273">
    <property type="entry name" value="RCR"/>
    <property type="match status" value="1"/>
</dbReference>
<keyword evidence="4" id="KW-1185">Reference proteome</keyword>
<gene>
    <name evidence="3" type="ORF">NA56DRAFT_745251</name>
</gene>
<name>A0A2J6QGW5_9HELO</name>
<sequence length="133" mass="15153">MYLIPRDTTAITEFAKRQYYYDSPCNYYGNCHSAWYRWGRWVLAGVLLFIGLVFLAVLLFCTRRRRRRNRYATPMTSQAPLGGYNSGYGNGNQHYNPPSGPPPQYGNPNGNTGYDGYYGQQSGVAQPQNAYKP</sequence>
<dbReference type="PANTHER" id="PTHR28187:SF1">
    <property type="entry name" value="PROTEIN RCR1-RELATED"/>
    <property type="match status" value="1"/>
</dbReference>
<feature type="compositionally biased region" description="Polar residues" evidence="1">
    <location>
        <begin position="119"/>
        <end position="133"/>
    </location>
</feature>
<dbReference type="STRING" id="1745343.A0A2J6QGW5"/>
<dbReference type="Proteomes" id="UP000235672">
    <property type="component" value="Unassembled WGS sequence"/>
</dbReference>
<keyword evidence="2" id="KW-0472">Membrane</keyword>
<evidence type="ECO:0000256" key="1">
    <source>
        <dbReference type="SAM" id="MobiDB-lite"/>
    </source>
</evidence>
<proteinExistence type="predicted"/>
<dbReference type="GO" id="GO:0016192">
    <property type="term" value="P:vesicle-mediated transport"/>
    <property type="evidence" value="ECO:0007669"/>
    <property type="project" value="TreeGrafter"/>
</dbReference>
<dbReference type="AlphaFoldDB" id="A0A2J6QGW5"/>
<feature type="transmembrane region" description="Helical" evidence="2">
    <location>
        <begin position="41"/>
        <end position="61"/>
    </location>
</feature>
<keyword evidence="2" id="KW-1133">Transmembrane helix</keyword>
<feature type="region of interest" description="Disordered" evidence="1">
    <location>
        <begin position="71"/>
        <end position="133"/>
    </location>
</feature>
<organism evidence="3 4">
    <name type="scientific">Hyaloscypha hepaticicola</name>
    <dbReference type="NCBI Taxonomy" id="2082293"/>
    <lineage>
        <taxon>Eukaryota</taxon>
        <taxon>Fungi</taxon>
        <taxon>Dikarya</taxon>
        <taxon>Ascomycota</taxon>
        <taxon>Pezizomycotina</taxon>
        <taxon>Leotiomycetes</taxon>
        <taxon>Helotiales</taxon>
        <taxon>Hyaloscyphaceae</taxon>
        <taxon>Hyaloscypha</taxon>
    </lineage>
</organism>
<evidence type="ECO:0000313" key="4">
    <source>
        <dbReference type="Proteomes" id="UP000235672"/>
    </source>
</evidence>
<reference evidence="3 4" key="1">
    <citation type="submission" date="2016-05" db="EMBL/GenBank/DDBJ databases">
        <title>A degradative enzymes factory behind the ericoid mycorrhizal symbiosis.</title>
        <authorList>
            <consortium name="DOE Joint Genome Institute"/>
            <person name="Martino E."/>
            <person name="Morin E."/>
            <person name="Grelet G."/>
            <person name="Kuo A."/>
            <person name="Kohler A."/>
            <person name="Daghino S."/>
            <person name="Barry K."/>
            <person name="Choi C."/>
            <person name="Cichocki N."/>
            <person name="Clum A."/>
            <person name="Copeland A."/>
            <person name="Hainaut M."/>
            <person name="Haridas S."/>
            <person name="Labutti K."/>
            <person name="Lindquist E."/>
            <person name="Lipzen A."/>
            <person name="Khouja H.-R."/>
            <person name="Murat C."/>
            <person name="Ohm R."/>
            <person name="Olson A."/>
            <person name="Spatafora J."/>
            <person name="Veneault-Fourrey C."/>
            <person name="Henrissat B."/>
            <person name="Grigoriev I."/>
            <person name="Martin F."/>
            <person name="Perotto S."/>
        </authorList>
    </citation>
    <scope>NUCLEOTIDE SEQUENCE [LARGE SCALE GENOMIC DNA]</scope>
    <source>
        <strain evidence="3 4">UAMH 7357</strain>
    </source>
</reference>
<evidence type="ECO:0000256" key="2">
    <source>
        <dbReference type="SAM" id="Phobius"/>
    </source>
</evidence>